<reference evidence="1" key="1">
    <citation type="submission" date="2020-08" db="EMBL/GenBank/DDBJ databases">
        <title>Genome public.</title>
        <authorList>
            <person name="Liu C."/>
            <person name="Sun Q."/>
        </authorList>
    </citation>
    <scope>NUCLEOTIDE SEQUENCE</scope>
    <source>
        <strain evidence="1">NSJ-55</strain>
    </source>
</reference>
<sequence>MKITIEIPEEEIKDRLLDVIAQQYYRDYSSDRNNVNRVTAECVRQVIYKDKDRITDRIVSQASSHLKNVALKKMMEKMTED</sequence>
<proteinExistence type="predicted"/>
<dbReference type="AlphaFoldDB" id="A0A923RQQ5"/>
<evidence type="ECO:0000313" key="2">
    <source>
        <dbReference type="Proteomes" id="UP000652477"/>
    </source>
</evidence>
<evidence type="ECO:0000313" key="1">
    <source>
        <dbReference type="EMBL" id="MBC5689761.1"/>
    </source>
</evidence>
<protein>
    <submittedName>
        <fullName evidence="1">Uncharacterized protein</fullName>
    </submittedName>
</protein>
<name>A0A923RQQ5_9FIRM</name>
<dbReference type="EMBL" id="JACOPF010000002">
    <property type="protein sequence ID" value="MBC5689761.1"/>
    <property type="molecule type" value="Genomic_DNA"/>
</dbReference>
<dbReference type="RefSeq" id="WP_186876411.1">
    <property type="nucleotide sequence ID" value="NZ_JACOPF010000002.1"/>
</dbReference>
<comment type="caution">
    <text evidence="1">The sequence shown here is derived from an EMBL/GenBank/DDBJ whole genome shotgun (WGS) entry which is preliminary data.</text>
</comment>
<keyword evidence="2" id="KW-1185">Reference proteome</keyword>
<accession>A0A923RQQ5</accession>
<organism evidence="1 2">
    <name type="scientific">Mediterraneibacter hominis</name>
    <dbReference type="NCBI Taxonomy" id="2763054"/>
    <lineage>
        <taxon>Bacteria</taxon>
        <taxon>Bacillati</taxon>
        <taxon>Bacillota</taxon>
        <taxon>Clostridia</taxon>
        <taxon>Lachnospirales</taxon>
        <taxon>Lachnospiraceae</taxon>
        <taxon>Mediterraneibacter</taxon>
    </lineage>
</organism>
<gene>
    <name evidence="1" type="ORF">H8S37_12620</name>
</gene>
<dbReference type="Proteomes" id="UP000652477">
    <property type="component" value="Unassembled WGS sequence"/>
</dbReference>